<keyword evidence="2" id="KW-0488">Methylation</keyword>
<dbReference type="Proteomes" id="UP000078476">
    <property type="component" value="Unassembled WGS sequence"/>
</dbReference>
<keyword evidence="3 6" id="KW-0812">Transmembrane</keyword>
<evidence type="ECO:0000313" key="7">
    <source>
        <dbReference type="EMBL" id="OAI11047.1"/>
    </source>
</evidence>
<dbReference type="Pfam" id="PF07963">
    <property type="entry name" value="N_methyl"/>
    <property type="match status" value="1"/>
</dbReference>
<evidence type="ECO:0000256" key="3">
    <source>
        <dbReference type="ARBA" id="ARBA00022692"/>
    </source>
</evidence>
<protein>
    <submittedName>
        <fullName evidence="7">Uncharacterized protein</fullName>
    </submittedName>
</protein>
<dbReference type="EMBL" id="LUUI01000145">
    <property type="protein sequence ID" value="OAI11047.1"/>
    <property type="molecule type" value="Genomic_DNA"/>
</dbReference>
<evidence type="ECO:0000256" key="4">
    <source>
        <dbReference type="ARBA" id="ARBA00022989"/>
    </source>
</evidence>
<dbReference type="NCBIfam" id="TIGR02532">
    <property type="entry name" value="IV_pilin_GFxxxE"/>
    <property type="match status" value="1"/>
</dbReference>
<gene>
    <name evidence="7" type="ORF">A1359_15225</name>
</gene>
<dbReference type="GO" id="GO:0016020">
    <property type="term" value="C:membrane"/>
    <property type="evidence" value="ECO:0007669"/>
    <property type="project" value="UniProtKB-SubCell"/>
</dbReference>
<comment type="subcellular location">
    <subcellularLocation>
        <location evidence="1">Membrane</location>
        <topology evidence="1">Single-pass membrane protein</topology>
    </subcellularLocation>
</comment>
<evidence type="ECO:0000256" key="6">
    <source>
        <dbReference type="SAM" id="Phobius"/>
    </source>
</evidence>
<dbReference type="AlphaFoldDB" id="A0A177MZA7"/>
<proteinExistence type="predicted"/>
<evidence type="ECO:0000313" key="8">
    <source>
        <dbReference type="Proteomes" id="UP000078476"/>
    </source>
</evidence>
<dbReference type="STRING" id="980561.A1359_15225"/>
<reference evidence="7 8" key="1">
    <citation type="submission" date="2016-03" db="EMBL/GenBank/DDBJ databases">
        <authorList>
            <person name="Ploux O."/>
        </authorList>
    </citation>
    <scope>NUCLEOTIDE SEQUENCE [LARGE SCALE GENOMIC DNA]</scope>
    <source>
        <strain evidence="7 8">R-45370</strain>
    </source>
</reference>
<name>A0A177MZA7_9GAMM</name>
<keyword evidence="5 6" id="KW-0472">Membrane</keyword>
<dbReference type="InterPro" id="IPR012902">
    <property type="entry name" value="N_methyl_site"/>
</dbReference>
<organism evidence="7 8">
    <name type="scientific">Methylomonas lenta</name>
    <dbReference type="NCBI Taxonomy" id="980561"/>
    <lineage>
        <taxon>Bacteria</taxon>
        <taxon>Pseudomonadati</taxon>
        <taxon>Pseudomonadota</taxon>
        <taxon>Gammaproteobacteria</taxon>
        <taxon>Methylococcales</taxon>
        <taxon>Methylococcaceae</taxon>
        <taxon>Methylomonas</taxon>
    </lineage>
</organism>
<dbReference type="Gene3D" id="3.30.700.10">
    <property type="entry name" value="Glycoprotein, Type 4 Pilin"/>
    <property type="match status" value="1"/>
</dbReference>
<dbReference type="PANTHER" id="PTHR30093:SF44">
    <property type="entry name" value="TYPE II SECRETION SYSTEM CORE PROTEIN G"/>
    <property type="match status" value="1"/>
</dbReference>
<keyword evidence="4 6" id="KW-1133">Transmembrane helix</keyword>
<dbReference type="SUPFAM" id="SSF54523">
    <property type="entry name" value="Pili subunits"/>
    <property type="match status" value="1"/>
</dbReference>
<evidence type="ECO:0000256" key="5">
    <source>
        <dbReference type="ARBA" id="ARBA00023136"/>
    </source>
</evidence>
<keyword evidence="8" id="KW-1185">Reference proteome</keyword>
<dbReference type="PANTHER" id="PTHR30093">
    <property type="entry name" value="GENERAL SECRETION PATHWAY PROTEIN G"/>
    <property type="match status" value="1"/>
</dbReference>
<feature type="transmembrane region" description="Helical" evidence="6">
    <location>
        <begin position="12"/>
        <end position="33"/>
    </location>
</feature>
<dbReference type="InterPro" id="IPR045584">
    <property type="entry name" value="Pilin-like"/>
</dbReference>
<dbReference type="RefSeq" id="WP_269747943.1">
    <property type="nucleotide sequence ID" value="NZ_LUUI01000145.1"/>
</dbReference>
<evidence type="ECO:0000256" key="2">
    <source>
        <dbReference type="ARBA" id="ARBA00022481"/>
    </source>
</evidence>
<sequence length="141" mass="14808">MNTQNQKGFTMIELVMVIVILGILAATALPKFVDLGKDARVASLSGLEGSVRSAVAIVKSAYLVRQASPVTLSDGTTVTVSTDTTIAGLPTADKAGIGQAIELSADFKPTYSDSIVTFELREKCYVSYDSKGNISKVIDGC</sequence>
<comment type="caution">
    <text evidence="7">The sequence shown here is derived from an EMBL/GenBank/DDBJ whole genome shotgun (WGS) entry which is preliminary data.</text>
</comment>
<evidence type="ECO:0000256" key="1">
    <source>
        <dbReference type="ARBA" id="ARBA00004167"/>
    </source>
</evidence>
<accession>A0A177MZA7</accession>